<sequence>VLSGGDVFAINSSTFPSVGGVSPFGWAVVAFDSDSGPGVTRFTGFPLSNSLYTLRKAEHATTAIPLLSWANSVPRCLINLSQGARSASVSGSPRDILATLDAGCRSSPSTKVPFRARATFCPVVDLPGNIIRKILRICHLRPQENDSSKLTITTISLGPPLPSPVDTAALSLMIWDLFPAIKFVE</sequence>
<accession>A0A8H3GVH3</accession>
<gene>
    <name evidence="1" type="ORF">RDB_LOCUS102651</name>
</gene>
<proteinExistence type="predicted"/>
<dbReference type="EMBL" id="CAJMWX010001115">
    <property type="protein sequence ID" value="CAE6468484.1"/>
    <property type="molecule type" value="Genomic_DNA"/>
</dbReference>
<organism evidence="1 2">
    <name type="scientific">Rhizoctonia solani</name>
    <dbReference type="NCBI Taxonomy" id="456999"/>
    <lineage>
        <taxon>Eukaryota</taxon>
        <taxon>Fungi</taxon>
        <taxon>Dikarya</taxon>
        <taxon>Basidiomycota</taxon>
        <taxon>Agaricomycotina</taxon>
        <taxon>Agaricomycetes</taxon>
        <taxon>Cantharellales</taxon>
        <taxon>Ceratobasidiaceae</taxon>
        <taxon>Rhizoctonia</taxon>
    </lineage>
</organism>
<evidence type="ECO:0000313" key="2">
    <source>
        <dbReference type="Proteomes" id="UP000663888"/>
    </source>
</evidence>
<protein>
    <submittedName>
        <fullName evidence="1">Uncharacterized protein</fullName>
    </submittedName>
</protein>
<reference evidence="1" key="1">
    <citation type="submission" date="2021-01" db="EMBL/GenBank/DDBJ databases">
        <authorList>
            <person name="Kaushik A."/>
        </authorList>
    </citation>
    <scope>NUCLEOTIDE SEQUENCE</scope>
    <source>
        <strain evidence="1">AG4-R118</strain>
    </source>
</reference>
<dbReference type="AlphaFoldDB" id="A0A8H3GVH3"/>
<comment type="caution">
    <text evidence="1">The sequence shown here is derived from an EMBL/GenBank/DDBJ whole genome shotgun (WGS) entry which is preliminary data.</text>
</comment>
<feature type="non-terminal residue" evidence="1">
    <location>
        <position position="185"/>
    </location>
</feature>
<evidence type="ECO:0000313" key="1">
    <source>
        <dbReference type="EMBL" id="CAE6468484.1"/>
    </source>
</evidence>
<name>A0A8H3GVH3_9AGAM</name>
<dbReference type="Proteomes" id="UP000663888">
    <property type="component" value="Unassembled WGS sequence"/>
</dbReference>